<evidence type="ECO:0000256" key="3">
    <source>
        <dbReference type="ARBA" id="ARBA00022692"/>
    </source>
</evidence>
<evidence type="ECO:0000259" key="7">
    <source>
        <dbReference type="PROSITE" id="PS50850"/>
    </source>
</evidence>
<keyword evidence="3 6" id="KW-0812">Transmembrane</keyword>
<dbReference type="InterPro" id="IPR005828">
    <property type="entry name" value="MFS_sugar_transport-like"/>
</dbReference>
<keyword evidence="2" id="KW-0813">Transport</keyword>
<evidence type="ECO:0000256" key="5">
    <source>
        <dbReference type="ARBA" id="ARBA00023136"/>
    </source>
</evidence>
<feature type="transmembrane region" description="Helical" evidence="6">
    <location>
        <begin position="125"/>
        <end position="149"/>
    </location>
</feature>
<keyword evidence="9" id="KW-1185">Reference proteome</keyword>
<dbReference type="Proteomes" id="UP000478052">
    <property type="component" value="Unassembled WGS sequence"/>
</dbReference>
<dbReference type="InterPro" id="IPR020846">
    <property type="entry name" value="MFS_dom"/>
</dbReference>
<dbReference type="EMBL" id="VUJU01001608">
    <property type="protein sequence ID" value="KAF0764546.1"/>
    <property type="molecule type" value="Genomic_DNA"/>
</dbReference>
<evidence type="ECO:0000313" key="9">
    <source>
        <dbReference type="Proteomes" id="UP000478052"/>
    </source>
</evidence>
<dbReference type="PANTHER" id="PTHR23503:SF8">
    <property type="entry name" value="FACILITATED GLUCOSE TRANSPORTER PROTEIN 1"/>
    <property type="match status" value="1"/>
</dbReference>
<gene>
    <name evidence="8" type="ORF">FWK35_00025569</name>
</gene>
<comment type="subcellular location">
    <subcellularLocation>
        <location evidence="1">Membrane</location>
        <topology evidence="1">Multi-pass membrane protein</topology>
    </subcellularLocation>
</comment>
<evidence type="ECO:0000256" key="4">
    <source>
        <dbReference type="ARBA" id="ARBA00022989"/>
    </source>
</evidence>
<comment type="caution">
    <text evidence="8">The sequence shown here is derived from an EMBL/GenBank/DDBJ whole genome shotgun (WGS) entry which is preliminary data.</text>
</comment>
<dbReference type="GO" id="GO:0015149">
    <property type="term" value="F:hexose transmembrane transporter activity"/>
    <property type="evidence" value="ECO:0007669"/>
    <property type="project" value="TreeGrafter"/>
</dbReference>
<evidence type="ECO:0000313" key="8">
    <source>
        <dbReference type="EMBL" id="KAF0764546.1"/>
    </source>
</evidence>
<proteinExistence type="predicted"/>
<evidence type="ECO:0000256" key="2">
    <source>
        <dbReference type="ARBA" id="ARBA00022448"/>
    </source>
</evidence>
<dbReference type="GO" id="GO:0016020">
    <property type="term" value="C:membrane"/>
    <property type="evidence" value="ECO:0007669"/>
    <property type="project" value="UniProtKB-SubCell"/>
</dbReference>
<keyword evidence="5 6" id="KW-0472">Membrane</keyword>
<dbReference type="OrthoDB" id="4540492at2759"/>
<dbReference type="SUPFAM" id="SSF103473">
    <property type="entry name" value="MFS general substrate transporter"/>
    <property type="match status" value="1"/>
</dbReference>
<dbReference type="InterPro" id="IPR005829">
    <property type="entry name" value="Sugar_transporter_CS"/>
</dbReference>
<keyword evidence="4 6" id="KW-1133">Transmembrane helix</keyword>
<dbReference type="PROSITE" id="PS50850">
    <property type="entry name" value="MFS"/>
    <property type="match status" value="1"/>
</dbReference>
<dbReference type="PANTHER" id="PTHR23503">
    <property type="entry name" value="SOLUTE CARRIER FAMILY 2"/>
    <property type="match status" value="1"/>
</dbReference>
<organism evidence="8 9">
    <name type="scientific">Aphis craccivora</name>
    <name type="common">Cowpea aphid</name>
    <dbReference type="NCBI Taxonomy" id="307492"/>
    <lineage>
        <taxon>Eukaryota</taxon>
        <taxon>Metazoa</taxon>
        <taxon>Ecdysozoa</taxon>
        <taxon>Arthropoda</taxon>
        <taxon>Hexapoda</taxon>
        <taxon>Insecta</taxon>
        <taxon>Pterygota</taxon>
        <taxon>Neoptera</taxon>
        <taxon>Paraneoptera</taxon>
        <taxon>Hemiptera</taxon>
        <taxon>Sternorrhyncha</taxon>
        <taxon>Aphidomorpha</taxon>
        <taxon>Aphidoidea</taxon>
        <taxon>Aphididae</taxon>
        <taxon>Aphidini</taxon>
        <taxon>Aphis</taxon>
        <taxon>Aphis</taxon>
    </lineage>
</organism>
<keyword evidence="8" id="KW-0762">Sugar transport</keyword>
<evidence type="ECO:0000256" key="1">
    <source>
        <dbReference type="ARBA" id="ARBA00004141"/>
    </source>
</evidence>
<name>A0A6G0Z2D7_APHCR</name>
<dbReference type="InterPro" id="IPR045263">
    <property type="entry name" value="GLUT"/>
</dbReference>
<dbReference type="InterPro" id="IPR036259">
    <property type="entry name" value="MFS_trans_sf"/>
</dbReference>
<accession>A0A6G0Z2D7</accession>
<dbReference type="Pfam" id="PF00083">
    <property type="entry name" value="Sugar_tr"/>
    <property type="match status" value="1"/>
</dbReference>
<feature type="non-terminal residue" evidence="8">
    <location>
        <position position="176"/>
    </location>
</feature>
<reference evidence="8 9" key="1">
    <citation type="submission" date="2019-08" db="EMBL/GenBank/DDBJ databases">
        <title>Whole genome of Aphis craccivora.</title>
        <authorList>
            <person name="Voronova N.V."/>
            <person name="Shulinski R.S."/>
            <person name="Bandarenka Y.V."/>
            <person name="Zhorov D.G."/>
            <person name="Warner D."/>
        </authorList>
    </citation>
    <scope>NUCLEOTIDE SEQUENCE [LARGE SCALE GENOMIC DNA]</scope>
    <source>
        <strain evidence="8">180601</strain>
        <tissue evidence="8">Whole Body</tissue>
    </source>
</reference>
<protein>
    <submittedName>
        <fullName evidence="8">Solute carrier family 2, facilitated glucose transporter member 1-like</fullName>
    </submittedName>
</protein>
<sequence length="176" mass="18597">MRKLRDKATASLCCCVTIRAFSPATCDDETAARAGCYSISDERTETVTVNPEQSEQRPTDFSSLLQSLNGRLLFAIIASAFGSAFQHGYNTGVVNAPQTLIETWIGNVLSDRNDGKAADKSQVTLIWAVAVAIFCFGGMIGGLCTGVVADKFGRKGGLLVSNALVVVSAALQGKQN</sequence>
<dbReference type="AlphaFoldDB" id="A0A6G0Z2D7"/>
<feature type="domain" description="Major facilitator superfamily (MFS) profile" evidence="7">
    <location>
        <begin position="76"/>
        <end position="176"/>
    </location>
</feature>
<evidence type="ECO:0000256" key="6">
    <source>
        <dbReference type="SAM" id="Phobius"/>
    </source>
</evidence>
<dbReference type="Gene3D" id="1.20.1250.20">
    <property type="entry name" value="MFS general substrate transporter like domains"/>
    <property type="match status" value="1"/>
</dbReference>
<dbReference type="PROSITE" id="PS00216">
    <property type="entry name" value="SUGAR_TRANSPORT_1"/>
    <property type="match status" value="1"/>
</dbReference>